<dbReference type="Proteomes" id="UP000001933">
    <property type="component" value="Chromosome"/>
</dbReference>
<dbReference type="eggNOG" id="COG1877">
    <property type="taxonomic scope" value="Bacteria"/>
</dbReference>
<dbReference type="InterPro" id="IPR023214">
    <property type="entry name" value="HAD_sf"/>
</dbReference>
<dbReference type="NCBIfam" id="NF011071">
    <property type="entry name" value="PRK14501.1"/>
    <property type="match status" value="1"/>
</dbReference>
<evidence type="ECO:0000313" key="4">
    <source>
        <dbReference type="Proteomes" id="UP000001933"/>
    </source>
</evidence>
<reference evidence="3 4" key="1">
    <citation type="journal article" date="2007" name="Proc. Natl. Acad. Sci. U.S.A.">
        <title>The genome of Syntrophus aciditrophicus: life at the thermodynamic limit of microbial growth.</title>
        <authorList>
            <person name="McInerney M.J."/>
            <person name="Rohlin L."/>
            <person name="Mouttaki H."/>
            <person name="Kim U."/>
            <person name="Krupp R.S."/>
            <person name="Rios-Hernandez L."/>
            <person name="Sieber J."/>
            <person name="Struchtemeyer C.G."/>
            <person name="Bhattacharyya A."/>
            <person name="Campbell J.W."/>
            <person name="Gunsalus R.P."/>
        </authorList>
    </citation>
    <scope>NUCLEOTIDE SEQUENCE [LARGE SCALE GENOMIC DNA]</scope>
    <source>
        <strain evidence="3 4">SB</strain>
    </source>
</reference>
<dbReference type="SUPFAM" id="SSF53756">
    <property type="entry name" value="UDP-Glycosyltransferase/glycogen phosphorylase"/>
    <property type="match status" value="1"/>
</dbReference>
<dbReference type="GO" id="GO:0004805">
    <property type="term" value="F:trehalose-phosphatase activity"/>
    <property type="evidence" value="ECO:0007669"/>
    <property type="project" value="UniProtKB-EC"/>
</dbReference>
<evidence type="ECO:0000256" key="1">
    <source>
        <dbReference type="ARBA" id="ARBA00006330"/>
    </source>
</evidence>
<dbReference type="AlphaFoldDB" id="Q2LPI2"/>
<sequence length="748" mass="82773">MTSRSRRADTALCWWTEPMKWLFPLDVQLSGRGDKFRGGLIVASNREPYAHRMTDQGLQLEFSVGGVVSALDTVLRVTGGTWVAWGSGSGDREGADAGGRLWVPPENPAYTLRRIWLSAAAVENYYHGFCNLVLWPLFHDETDRIVYAPPFWAEYEKTNRVFAEAILEECRADSTIWIHDYHLCLVPRMLRGVSPDRTIAHFWHIPWPERELFACAPHGEEILAGLLGNDLLGFQIPLYAGNFMACAAACLGAGIDYDAMTVAWEGRITRIRRLREKYRLPRRVGLAVDRLDYTKGIVQRLRALELFFRDNPDFRGKFSFIQVAVMTRNGEPYLRHRREVENRIARINAEFGTADWRPIIYFKNKLDQQDLVACYRMADVAVITPLRDGMNLVAKEYVASRGDGDGVLILGRQAGAAAELTESILVDPTDIEACAAAIHEALTLSSGEKKKRMTQLREQVQGNTVYSWVGDILDELSLLPVTKQGGKHALAHEDEIAARLAGRELFLCLDFDGTLAPIVEQPELAAIPDDIRLLLAVLQEHYPVAVISGRSLDDIRNRVGLPGLVYAGSHGAETEKGTGGDGGRAALDAFLAAVHQALACLPGVQIEDKGLTVSIHFRRIAPVLLENFLDSFQGIARKFVGTVSVIEGRKVFEIRPQGATGKGDAVRQLLEGIGKGGLPVYMGDDTNDEEAFRAVRGNGITVAVGGSTEAEFYLRNQGEVRKFLALLARISLPDEKQCYAVDEGGTTK</sequence>
<dbReference type="KEGG" id="sat:SYN_00622"/>
<keyword evidence="3" id="KW-0378">Hydrolase</keyword>
<dbReference type="InterPro" id="IPR003337">
    <property type="entry name" value="Trehalose_PPase"/>
</dbReference>
<organism evidence="3 4">
    <name type="scientific">Syntrophus aciditrophicus (strain SB)</name>
    <dbReference type="NCBI Taxonomy" id="56780"/>
    <lineage>
        <taxon>Bacteria</taxon>
        <taxon>Pseudomonadati</taxon>
        <taxon>Thermodesulfobacteriota</taxon>
        <taxon>Syntrophia</taxon>
        <taxon>Syntrophales</taxon>
        <taxon>Syntrophaceae</taxon>
        <taxon>Syntrophus</taxon>
    </lineage>
</organism>
<dbReference type="PANTHER" id="PTHR10788:SF106">
    <property type="entry name" value="BCDNA.GH08860"/>
    <property type="match status" value="1"/>
</dbReference>
<keyword evidence="4" id="KW-1185">Reference proteome</keyword>
<dbReference type="GO" id="GO:0005992">
    <property type="term" value="P:trehalose biosynthetic process"/>
    <property type="evidence" value="ECO:0007669"/>
    <property type="project" value="InterPro"/>
</dbReference>
<dbReference type="PANTHER" id="PTHR10788">
    <property type="entry name" value="TREHALOSE-6-PHOSPHATE SYNTHASE"/>
    <property type="match status" value="1"/>
</dbReference>
<dbReference type="SUPFAM" id="SSF56784">
    <property type="entry name" value="HAD-like"/>
    <property type="match status" value="1"/>
</dbReference>
<dbReference type="EMBL" id="CP000252">
    <property type="protein sequence ID" value="ABC76013.1"/>
    <property type="molecule type" value="Genomic_DNA"/>
</dbReference>
<proteinExistence type="inferred from homology"/>
<dbReference type="eggNOG" id="COG0380">
    <property type="taxonomic scope" value="Bacteria"/>
</dbReference>
<dbReference type="NCBIfam" id="TIGR01484">
    <property type="entry name" value="HAD-SF-IIB"/>
    <property type="match status" value="1"/>
</dbReference>
<dbReference type="NCBIfam" id="TIGR00685">
    <property type="entry name" value="T6PP"/>
    <property type="match status" value="1"/>
</dbReference>
<dbReference type="RefSeq" id="WP_011416048.1">
    <property type="nucleotide sequence ID" value="NC_007759.1"/>
</dbReference>
<comment type="similarity">
    <text evidence="1">In the C-terminal section; belongs to the trehalose phosphatase family.</text>
</comment>
<protein>
    <submittedName>
        <fullName evidence="3">Alpha,alpha-trehalose-phosphate synthase [UDP-forming] / trehalose 6-phosphate phosphatase</fullName>
        <ecNumber evidence="3">2.4.1.15</ecNumber>
        <ecNumber evidence="3">3.1.3.12</ecNumber>
    </submittedName>
</protein>
<dbReference type="InterPro" id="IPR001830">
    <property type="entry name" value="Glyco_trans_20"/>
</dbReference>
<dbReference type="EC" id="3.1.3.12" evidence="3"/>
<accession>Q2LPI2</accession>
<evidence type="ECO:0000256" key="2">
    <source>
        <dbReference type="ARBA" id="ARBA00008799"/>
    </source>
</evidence>
<comment type="similarity">
    <text evidence="2">Belongs to the glycosyltransferase 20 family.</text>
</comment>
<gene>
    <name evidence="3" type="ORF">SYN_00622</name>
</gene>
<dbReference type="STRING" id="56780.SYN_00622"/>
<dbReference type="InParanoid" id="Q2LPI2"/>
<name>Q2LPI2_SYNAS</name>
<dbReference type="EC" id="2.4.1.15" evidence="3"/>
<dbReference type="CDD" id="cd03788">
    <property type="entry name" value="GT20_TPS"/>
    <property type="match status" value="1"/>
</dbReference>
<dbReference type="OrthoDB" id="9815690at2"/>
<dbReference type="InterPro" id="IPR036412">
    <property type="entry name" value="HAD-like_sf"/>
</dbReference>
<dbReference type="InterPro" id="IPR006379">
    <property type="entry name" value="HAD-SF_hydro_IIB"/>
</dbReference>
<evidence type="ECO:0000313" key="3">
    <source>
        <dbReference type="EMBL" id="ABC76013.1"/>
    </source>
</evidence>
<dbReference type="Pfam" id="PF02358">
    <property type="entry name" value="Trehalose_PPase"/>
    <property type="match status" value="1"/>
</dbReference>
<dbReference type="HOGENOM" id="CLU_002351_3_3_7"/>
<keyword evidence="3" id="KW-0328">Glycosyltransferase</keyword>
<keyword evidence="3" id="KW-0808">Transferase</keyword>
<dbReference type="Gene3D" id="3.30.70.1020">
    <property type="entry name" value="Trehalose-6-phosphate phosphatase related protein, domain 2"/>
    <property type="match status" value="1"/>
</dbReference>
<dbReference type="CAZy" id="GT20">
    <property type="family name" value="Glycosyltransferase Family 20"/>
</dbReference>
<dbReference type="Gene3D" id="3.40.50.1000">
    <property type="entry name" value="HAD superfamily/HAD-like"/>
    <property type="match status" value="1"/>
</dbReference>
<dbReference type="Pfam" id="PF00982">
    <property type="entry name" value="Glyco_transf_20"/>
    <property type="match status" value="1"/>
</dbReference>
<dbReference type="GO" id="GO:0003825">
    <property type="term" value="F:alpha,alpha-trehalose-phosphate synthase (UDP-forming) activity"/>
    <property type="evidence" value="ECO:0007669"/>
    <property type="project" value="UniProtKB-EC"/>
</dbReference>
<dbReference type="Gene3D" id="3.40.50.2000">
    <property type="entry name" value="Glycogen Phosphorylase B"/>
    <property type="match status" value="2"/>
</dbReference>